<dbReference type="AlphaFoldDB" id="A0A3B0YT34"/>
<sequence length="109" mass="12487">MDSSSKATKNRQFWIDHVNTWSTSGLSQAEYCRQHDLPMGKFYNWKLKLKSKTVIPVVVQPDKGPSHTESSFTDNSIEITLANNIRCRFPDSINLDTASDWIRVLSNIQ</sequence>
<name>A0A3B0YT34_9ZZZZ</name>
<reference evidence="1" key="1">
    <citation type="submission" date="2018-06" db="EMBL/GenBank/DDBJ databases">
        <authorList>
            <person name="Zhirakovskaya E."/>
        </authorList>
    </citation>
    <scope>NUCLEOTIDE SEQUENCE</scope>
</reference>
<evidence type="ECO:0000313" key="1">
    <source>
        <dbReference type="EMBL" id="VAW71646.1"/>
    </source>
</evidence>
<evidence type="ECO:0008006" key="2">
    <source>
        <dbReference type="Google" id="ProtNLM"/>
    </source>
</evidence>
<gene>
    <name evidence="1" type="ORF">MNBD_GAMMA12-1146</name>
</gene>
<dbReference type="NCBIfam" id="NF047593">
    <property type="entry name" value="IS66_ISAeme5_TnpA"/>
    <property type="match status" value="1"/>
</dbReference>
<dbReference type="EMBL" id="UOFL01000025">
    <property type="protein sequence ID" value="VAW71646.1"/>
    <property type="molecule type" value="Genomic_DNA"/>
</dbReference>
<accession>A0A3B0YT34</accession>
<proteinExistence type="predicted"/>
<protein>
    <recommendedName>
        <fullName evidence="2">Transposase</fullName>
    </recommendedName>
</protein>
<organism evidence="1">
    <name type="scientific">hydrothermal vent metagenome</name>
    <dbReference type="NCBI Taxonomy" id="652676"/>
    <lineage>
        <taxon>unclassified sequences</taxon>
        <taxon>metagenomes</taxon>
        <taxon>ecological metagenomes</taxon>
    </lineage>
</organism>